<reference evidence="2" key="1">
    <citation type="submission" date="2009-11" db="EMBL/GenBank/DDBJ databases">
        <title>The complete genome of Sulfurospirillum deleyianum DSM 6946.</title>
        <authorList>
            <consortium name="US DOE Joint Genome Institute (JGI-PGF)"/>
            <person name="Lucas S."/>
            <person name="Copeland A."/>
            <person name="Lapidus A."/>
            <person name="Glavina del Rio T."/>
            <person name="Dalin E."/>
            <person name="Tice H."/>
            <person name="Bruce D."/>
            <person name="Goodwin L."/>
            <person name="Pitluck S."/>
            <person name="Kyrpides N."/>
            <person name="Mavromatis K."/>
            <person name="Ivanova N."/>
            <person name="Ovchinnikova G."/>
            <person name="Munk A.C."/>
            <person name="Lu M."/>
            <person name="Brettin T."/>
            <person name="Detter J.C."/>
            <person name="Han C."/>
            <person name="Tapia R."/>
            <person name="Larimer F."/>
            <person name="Land M."/>
            <person name="Hauser L."/>
            <person name="Markowitz V."/>
            <person name="Cheng J.F."/>
            <person name="Hugenholtz P."/>
            <person name="Woyke T."/>
            <person name="Wu D."/>
            <person name="Aumann P."/>
            <person name="Schneider S."/>
            <person name="Lang E."/>
            <person name="Spring S."/>
            <person name="Klenk H.P."/>
            <person name="Eisen J.A."/>
        </authorList>
    </citation>
    <scope>NUCLEOTIDE SEQUENCE [LARGE SCALE GENOMIC DNA]</scope>
    <source>
        <strain evidence="2">ATCC 51133 / DSM 6946 / 5175</strain>
    </source>
</reference>
<proteinExistence type="predicted"/>
<reference evidence="1 2" key="2">
    <citation type="journal article" date="2010" name="Stand. Genomic Sci.">
        <title>Complete genome sequence of Sulfurospirillum deleyianum type strain (5175).</title>
        <authorList>
            <person name="Sikorski J."/>
            <person name="Lapidus A."/>
            <person name="Copeland A."/>
            <person name="Glavina Del Rio T."/>
            <person name="Nolan M."/>
            <person name="Lucas S."/>
            <person name="Chen F."/>
            <person name="Tice H."/>
            <person name="Cheng J.F."/>
            <person name="Saunders E."/>
            <person name="Bruce D."/>
            <person name="Goodwin L."/>
            <person name="Pitluck S."/>
            <person name="Ovchinnikova G."/>
            <person name="Pati A."/>
            <person name="Ivanova N."/>
            <person name="Mavromatis K."/>
            <person name="Chen A."/>
            <person name="Palaniappan K."/>
            <person name="Chain P."/>
            <person name="Land M."/>
            <person name="Hauser L."/>
            <person name="Chang Y.J."/>
            <person name="Jeffries C.D."/>
            <person name="Brettin T."/>
            <person name="Detter J.C."/>
            <person name="Han C."/>
            <person name="Rohde M."/>
            <person name="Lang E."/>
            <person name="Spring S."/>
            <person name="Goker M."/>
            <person name="Bristow J."/>
            <person name="Eisen J.A."/>
            <person name="Markowitz V."/>
            <person name="Hugenholtz P."/>
            <person name="Kyrpides N.C."/>
            <person name="Klenk H.P."/>
        </authorList>
    </citation>
    <scope>NUCLEOTIDE SEQUENCE [LARGE SCALE GENOMIC DNA]</scope>
    <source>
        <strain evidence="2">ATCC 51133 / DSM 6946 / 5175</strain>
    </source>
</reference>
<accession>D1B2T6</accession>
<dbReference type="KEGG" id="sdl:Sdel_1386"/>
<dbReference type="RefSeq" id="WP_012857157.1">
    <property type="nucleotide sequence ID" value="NC_013512.1"/>
</dbReference>
<dbReference type="EMBL" id="CP001816">
    <property type="protein sequence ID" value="ACZ12406.1"/>
    <property type="molecule type" value="Genomic_DNA"/>
</dbReference>
<protein>
    <submittedName>
        <fullName evidence="1">Uncharacterized protein</fullName>
    </submittedName>
</protein>
<dbReference type="OrthoDB" id="5339549at2"/>
<gene>
    <name evidence="1" type="ordered locus">Sdel_1386</name>
</gene>
<name>D1B2T6_SULD5</name>
<dbReference type="Proteomes" id="UP000002222">
    <property type="component" value="Chromosome"/>
</dbReference>
<dbReference type="STRING" id="525898.Sdel_1386"/>
<keyword evidence="2" id="KW-1185">Reference proteome</keyword>
<evidence type="ECO:0000313" key="2">
    <source>
        <dbReference type="Proteomes" id="UP000002222"/>
    </source>
</evidence>
<dbReference type="HOGENOM" id="CLU_1905698_0_0_7"/>
<organism evidence="1 2">
    <name type="scientific">Sulfurospirillum deleyianum (strain ATCC 51133 / DSM 6946 / 5175)</name>
    <dbReference type="NCBI Taxonomy" id="525898"/>
    <lineage>
        <taxon>Bacteria</taxon>
        <taxon>Pseudomonadati</taxon>
        <taxon>Campylobacterota</taxon>
        <taxon>Epsilonproteobacteria</taxon>
        <taxon>Campylobacterales</taxon>
        <taxon>Sulfurospirillaceae</taxon>
        <taxon>Sulfurospirillum</taxon>
    </lineage>
</organism>
<evidence type="ECO:0000313" key="1">
    <source>
        <dbReference type="EMBL" id="ACZ12406.1"/>
    </source>
</evidence>
<dbReference type="AlphaFoldDB" id="D1B2T6"/>
<sequence length="135" mass="15591">MSGITFSNNDLNHFIEHHIALLERFGIKDEVPFSLIFFSLENKQEMDCLQMFQNILRKTDAIFNHSNHYVVMLTGTDWNGATEVLKGVQEFLDQEPVDTIVCYPEDGTSAQMLLQKLNQIVEDQCNITSEFLTRM</sequence>
<dbReference type="eggNOG" id="ENOG50319I0">
    <property type="taxonomic scope" value="Bacteria"/>
</dbReference>